<feature type="non-terminal residue" evidence="1">
    <location>
        <position position="87"/>
    </location>
</feature>
<keyword evidence="2" id="KW-1185">Reference proteome</keyword>
<sequence length="87" mass="9818">DLRLLFAHLQLNSSPIFSQALSFSRHVVAPFVLHSISCLYFSTNEMDRCSSSFEKLFALFGSSMLTHGHMHGYYFKKAPEITTTPSS</sequence>
<evidence type="ECO:0000313" key="1">
    <source>
        <dbReference type="EMBL" id="VEN53771.1"/>
    </source>
</evidence>
<name>A0A653D1E5_CALMS</name>
<accession>A0A653D1E5</accession>
<dbReference type="Proteomes" id="UP000410492">
    <property type="component" value="Unassembled WGS sequence"/>
</dbReference>
<reference evidence="1 2" key="1">
    <citation type="submission" date="2019-01" db="EMBL/GenBank/DDBJ databases">
        <authorList>
            <person name="Sayadi A."/>
        </authorList>
    </citation>
    <scope>NUCLEOTIDE SEQUENCE [LARGE SCALE GENOMIC DNA]</scope>
</reference>
<evidence type="ECO:0000313" key="2">
    <source>
        <dbReference type="Proteomes" id="UP000410492"/>
    </source>
</evidence>
<feature type="non-terminal residue" evidence="1">
    <location>
        <position position="1"/>
    </location>
</feature>
<dbReference type="EMBL" id="CAACVG010009642">
    <property type="protein sequence ID" value="VEN53771.1"/>
    <property type="molecule type" value="Genomic_DNA"/>
</dbReference>
<proteinExistence type="predicted"/>
<dbReference type="AlphaFoldDB" id="A0A653D1E5"/>
<gene>
    <name evidence="1" type="ORF">CALMAC_LOCUS13468</name>
</gene>
<organism evidence="1 2">
    <name type="scientific">Callosobruchus maculatus</name>
    <name type="common">Southern cowpea weevil</name>
    <name type="synonym">Pulse bruchid</name>
    <dbReference type="NCBI Taxonomy" id="64391"/>
    <lineage>
        <taxon>Eukaryota</taxon>
        <taxon>Metazoa</taxon>
        <taxon>Ecdysozoa</taxon>
        <taxon>Arthropoda</taxon>
        <taxon>Hexapoda</taxon>
        <taxon>Insecta</taxon>
        <taxon>Pterygota</taxon>
        <taxon>Neoptera</taxon>
        <taxon>Endopterygota</taxon>
        <taxon>Coleoptera</taxon>
        <taxon>Polyphaga</taxon>
        <taxon>Cucujiformia</taxon>
        <taxon>Chrysomeloidea</taxon>
        <taxon>Chrysomelidae</taxon>
        <taxon>Bruchinae</taxon>
        <taxon>Bruchini</taxon>
        <taxon>Callosobruchus</taxon>
    </lineage>
</organism>
<protein>
    <submittedName>
        <fullName evidence="1">Uncharacterized protein</fullName>
    </submittedName>
</protein>